<dbReference type="EMBL" id="JAJTJA010000008">
    <property type="protein sequence ID" value="KAH8695152.1"/>
    <property type="molecule type" value="Genomic_DNA"/>
</dbReference>
<name>A0AAD4KMQ0_9EURO</name>
<gene>
    <name evidence="1" type="ORF">BGW36DRAFT_382205</name>
</gene>
<keyword evidence="2" id="KW-1185">Reference proteome</keyword>
<sequence>MSSSRTCVGTSSRLVVIFSRSARPMFEVACIAGNRLLRISIRSPSGLGGVSSRDRPRDIAIWSCLQIDSVMLVAIIALYRLNSHPSPCSTGVCASFFRVFESTVNASTRFHCRIDGVIRKTAAVHSSRTCSSAASSSTTFLMAESTTPGSKLPIKVDASLIVSVVSGAKSSR</sequence>
<dbReference type="Proteomes" id="UP001201262">
    <property type="component" value="Unassembled WGS sequence"/>
</dbReference>
<feature type="non-terminal residue" evidence="1">
    <location>
        <position position="1"/>
    </location>
</feature>
<proteinExistence type="predicted"/>
<accession>A0AAD4KMQ0</accession>
<organism evidence="1 2">
    <name type="scientific">Talaromyces proteolyticus</name>
    <dbReference type="NCBI Taxonomy" id="1131652"/>
    <lineage>
        <taxon>Eukaryota</taxon>
        <taxon>Fungi</taxon>
        <taxon>Dikarya</taxon>
        <taxon>Ascomycota</taxon>
        <taxon>Pezizomycotina</taxon>
        <taxon>Eurotiomycetes</taxon>
        <taxon>Eurotiomycetidae</taxon>
        <taxon>Eurotiales</taxon>
        <taxon>Trichocomaceae</taxon>
        <taxon>Talaromyces</taxon>
        <taxon>Talaromyces sect. Bacilispori</taxon>
    </lineage>
</organism>
<evidence type="ECO:0000313" key="1">
    <source>
        <dbReference type="EMBL" id="KAH8695152.1"/>
    </source>
</evidence>
<dbReference type="AlphaFoldDB" id="A0AAD4KMQ0"/>
<dbReference type="RefSeq" id="XP_046070294.1">
    <property type="nucleotide sequence ID" value="XM_046216497.1"/>
</dbReference>
<protein>
    <submittedName>
        <fullName evidence="1">Uncharacterized protein</fullName>
    </submittedName>
</protein>
<dbReference type="GeneID" id="70246784"/>
<reference evidence="1" key="1">
    <citation type="submission" date="2021-12" db="EMBL/GenBank/DDBJ databases">
        <title>Convergent genome expansion in fungi linked to evolution of root-endophyte symbiosis.</title>
        <authorList>
            <consortium name="DOE Joint Genome Institute"/>
            <person name="Ke Y.-H."/>
            <person name="Bonito G."/>
            <person name="Liao H.-L."/>
            <person name="Looney B."/>
            <person name="Rojas-Flechas A."/>
            <person name="Nash J."/>
            <person name="Hameed K."/>
            <person name="Schadt C."/>
            <person name="Martin F."/>
            <person name="Crous P.W."/>
            <person name="Miettinen O."/>
            <person name="Magnuson J.K."/>
            <person name="Labbe J."/>
            <person name="Jacobson D."/>
            <person name="Doktycz M.J."/>
            <person name="Veneault-Fourrey C."/>
            <person name="Kuo A."/>
            <person name="Mondo S."/>
            <person name="Calhoun S."/>
            <person name="Riley R."/>
            <person name="Ohm R."/>
            <person name="LaButti K."/>
            <person name="Andreopoulos B."/>
            <person name="Pangilinan J."/>
            <person name="Nolan M."/>
            <person name="Tritt A."/>
            <person name="Clum A."/>
            <person name="Lipzen A."/>
            <person name="Daum C."/>
            <person name="Barry K."/>
            <person name="Grigoriev I.V."/>
            <person name="Vilgalys R."/>
        </authorList>
    </citation>
    <scope>NUCLEOTIDE SEQUENCE</scope>
    <source>
        <strain evidence="1">PMI_201</strain>
    </source>
</reference>
<comment type="caution">
    <text evidence="1">The sequence shown here is derived from an EMBL/GenBank/DDBJ whole genome shotgun (WGS) entry which is preliminary data.</text>
</comment>
<evidence type="ECO:0000313" key="2">
    <source>
        <dbReference type="Proteomes" id="UP001201262"/>
    </source>
</evidence>